<dbReference type="AlphaFoldDB" id="W4Q4X2"/>
<comment type="similarity">
    <text evidence="1">Belongs to the protein kinase superfamily. ADCK protein kinase family.</text>
</comment>
<evidence type="ECO:0000256" key="2">
    <source>
        <dbReference type="SAM" id="Phobius"/>
    </source>
</evidence>
<dbReference type="CDD" id="cd05121">
    <property type="entry name" value="ABC1_ADCK3-like"/>
    <property type="match status" value="1"/>
</dbReference>
<dbReference type="GO" id="GO:0004497">
    <property type="term" value="F:monooxygenase activity"/>
    <property type="evidence" value="ECO:0007669"/>
    <property type="project" value="UniProtKB-KW"/>
</dbReference>
<dbReference type="InterPro" id="IPR050154">
    <property type="entry name" value="UbiB_kinase"/>
</dbReference>
<name>W4Q4X2_9BACI</name>
<dbReference type="OrthoDB" id="9795390at2"/>
<dbReference type="PANTHER" id="PTHR10566:SF113">
    <property type="entry name" value="PROTEIN ACTIVITY OF BC1 COMPLEX KINASE 7, CHLOROPLASTIC"/>
    <property type="match status" value="1"/>
</dbReference>
<keyword evidence="2" id="KW-1133">Transmembrane helix</keyword>
<evidence type="ECO:0000313" key="4">
    <source>
        <dbReference type="EMBL" id="GAE26763.1"/>
    </source>
</evidence>
<evidence type="ECO:0000259" key="3">
    <source>
        <dbReference type="PROSITE" id="PS50011"/>
    </source>
</evidence>
<dbReference type="Gene3D" id="1.10.510.10">
    <property type="entry name" value="Transferase(Phosphotransferase) domain 1"/>
    <property type="match status" value="1"/>
</dbReference>
<dbReference type="InterPro" id="IPR004147">
    <property type="entry name" value="ABC1_dom"/>
</dbReference>
<dbReference type="STRING" id="1236970.JCM9140_2857"/>
<comment type="caution">
    <text evidence="4">The sequence shown here is derived from an EMBL/GenBank/DDBJ whole genome shotgun (WGS) entry which is preliminary data.</text>
</comment>
<feature type="transmembrane region" description="Helical" evidence="2">
    <location>
        <begin position="499"/>
        <end position="521"/>
    </location>
</feature>
<keyword evidence="2" id="KW-0812">Transmembrane</keyword>
<keyword evidence="2" id="KW-0472">Membrane</keyword>
<dbReference type="EMBL" id="BAUT01000031">
    <property type="protein sequence ID" value="GAE26763.1"/>
    <property type="molecule type" value="Genomic_DNA"/>
</dbReference>
<dbReference type="Proteomes" id="UP000018890">
    <property type="component" value="Unassembled WGS sequence"/>
</dbReference>
<dbReference type="InterPro" id="IPR011009">
    <property type="entry name" value="Kinase-like_dom_sf"/>
</dbReference>
<sequence length="558" mass="63859">MFERRIRHIQRYREIASAFSRNGFGFLVEELGLQDILSLPKRLLKKNHEVHAKTTGERVRLFLEQLGPTFVKLGQIASTRPDVIPADMIQEISKLQDRVSPFPTDEVKTIIEQELGFEIDELFSEFHEEPLGAASIGQVHYAVLKTGEQVAVKVQRPGVEKMIHTDLEILEELAALAEHRLRWAEKYQVKAIVEEFSKAILAELDYTIEAKNAAKIARQFENNQKIRIPSVYKEFSTKKVLTTEYFEGTKISEHEELRNKGYHLGRVANQITHAIFHQVLIEGFFHGDPHPGNILVLEEEVIVFIDFGMVGRLTYDMKIQLANLVIAMMRQSSDGVIKAINQMGLVPEDVNMRLLRLDIEELKEKYYDVPLSEVHLGEAVNDLMEIAHEHRIRIPADLSLLGKTFLTLEGMVEKLDPDFSIMKAAEPFGRQLIKERLHPKRMAERMITHVGEYGEIILEFPKQMKEITALLKKEKIPLEISIPKVELFLTKLDRISNRLSFSIVLLSFSIIMVGLIIGSSLRGQTSVLWNIPAVEIGFGVALLMFLWLLYSIFKSGRF</sequence>
<dbReference type="PROSITE" id="PS50011">
    <property type="entry name" value="PROTEIN_KINASE_DOM"/>
    <property type="match status" value="1"/>
</dbReference>
<keyword evidence="5" id="KW-1185">Reference proteome</keyword>
<dbReference type="GO" id="GO:0005524">
    <property type="term" value="F:ATP binding"/>
    <property type="evidence" value="ECO:0007669"/>
    <property type="project" value="InterPro"/>
</dbReference>
<evidence type="ECO:0000256" key="1">
    <source>
        <dbReference type="ARBA" id="ARBA00009670"/>
    </source>
</evidence>
<keyword evidence="4" id="KW-0503">Monooxygenase</keyword>
<dbReference type="SUPFAM" id="SSF56112">
    <property type="entry name" value="Protein kinase-like (PK-like)"/>
    <property type="match status" value="1"/>
</dbReference>
<organism evidence="4 5">
    <name type="scientific">Halalkalibacter wakoensis JCM 9140</name>
    <dbReference type="NCBI Taxonomy" id="1236970"/>
    <lineage>
        <taxon>Bacteria</taxon>
        <taxon>Bacillati</taxon>
        <taxon>Bacillota</taxon>
        <taxon>Bacilli</taxon>
        <taxon>Bacillales</taxon>
        <taxon>Bacillaceae</taxon>
        <taxon>Halalkalibacter</taxon>
    </lineage>
</organism>
<dbReference type="Pfam" id="PF03109">
    <property type="entry name" value="ABC1"/>
    <property type="match status" value="1"/>
</dbReference>
<dbReference type="RefSeq" id="WP_034746981.1">
    <property type="nucleotide sequence ID" value="NZ_BAUT01000031.1"/>
</dbReference>
<evidence type="ECO:0000313" key="5">
    <source>
        <dbReference type="Proteomes" id="UP000018890"/>
    </source>
</evidence>
<proteinExistence type="inferred from homology"/>
<dbReference type="PANTHER" id="PTHR10566">
    <property type="entry name" value="CHAPERONE-ACTIVITY OF BC1 COMPLEX CABC1 -RELATED"/>
    <property type="match status" value="1"/>
</dbReference>
<reference evidence="4" key="1">
    <citation type="journal article" date="2014" name="Genome Announc.">
        <title>Draft Genome Sequences of Three Alkaliphilic Bacillus Strains, Bacillus wakoensis JCM 9140T, Bacillus akibai JCM 9157T, and Bacillus hemicellulosilyticus JCM 9152T.</title>
        <authorList>
            <person name="Yuki M."/>
            <person name="Oshima K."/>
            <person name="Suda W."/>
            <person name="Oshida Y."/>
            <person name="Kitamura K."/>
            <person name="Iida T."/>
            <person name="Hattori M."/>
            <person name="Ohkuma M."/>
        </authorList>
    </citation>
    <scope>NUCLEOTIDE SEQUENCE [LARGE SCALE GENOMIC DNA]</scope>
    <source>
        <strain evidence="4">JCM 9140</strain>
    </source>
</reference>
<keyword evidence="4" id="KW-0830">Ubiquinone</keyword>
<protein>
    <submittedName>
        <fullName evidence="4">Ubiquinone biosynthesis monooxygenase UbiB</fullName>
    </submittedName>
</protein>
<dbReference type="InterPro" id="IPR000719">
    <property type="entry name" value="Prot_kinase_dom"/>
</dbReference>
<keyword evidence="4" id="KW-0560">Oxidoreductase</keyword>
<accession>W4Q4X2</accession>
<feature type="domain" description="Protein kinase" evidence="3">
    <location>
        <begin position="125"/>
        <end position="441"/>
    </location>
</feature>
<dbReference type="GO" id="GO:0004672">
    <property type="term" value="F:protein kinase activity"/>
    <property type="evidence" value="ECO:0007669"/>
    <property type="project" value="InterPro"/>
</dbReference>
<gene>
    <name evidence="4" type="ORF">JCM9140_2857</name>
</gene>
<feature type="transmembrane region" description="Helical" evidence="2">
    <location>
        <begin position="527"/>
        <end position="550"/>
    </location>
</feature>